<dbReference type="AlphaFoldDB" id="A0A0J7ZDR5"/>
<dbReference type="InterPro" id="IPR007278">
    <property type="entry name" value="DUF397"/>
</dbReference>
<comment type="caution">
    <text evidence="2">The sequence shown here is derived from an EMBL/GenBank/DDBJ whole genome shotgun (WGS) entry which is preliminary data.</text>
</comment>
<accession>A0A0J7ZDR5</accession>
<feature type="domain" description="DUF397" evidence="1">
    <location>
        <begin position="26"/>
        <end position="78"/>
    </location>
</feature>
<dbReference type="Pfam" id="PF04149">
    <property type="entry name" value="DUF397"/>
    <property type="match status" value="2"/>
</dbReference>
<reference evidence="2 3" key="1">
    <citation type="submission" date="2015-06" db="EMBL/GenBank/DDBJ databases">
        <authorList>
            <person name="Ju K.-S."/>
            <person name="Doroghazi J.R."/>
            <person name="Metcalf W.W."/>
        </authorList>
    </citation>
    <scope>NUCLEOTIDE SEQUENCE [LARGE SCALE GENOMIC DNA]</scope>
    <source>
        <strain evidence="2 3">NRRL 3414</strain>
    </source>
</reference>
<proteinExistence type="predicted"/>
<protein>
    <submittedName>
        <fullName evidence="2">Toxin</fullName>
    </submittedName>
</protein>
<feature type="domain" description="DUF397" evidence="1">
    <location>
        <begin position="6"/>
        <end position="25"/>
    </location>
</feature>
<sequence>MSTGELAWFKSSYSGGSGDDCVEVALAWHKSSYSSGGSGDCVEVAACPHTIHIRDSKNPHGPQLTLSPTTWAGFLSRVMPESLAEGLRPEDA</sequence>
<dbReference type="RefSeq" id="WP_048582383.1">
    <property type="nucleotide sequence ID" value="NZ_LFNT01000019.1"/>
</dbReference>
<gene>
    <name evidence="2" type="ORF">ACM01_18640</name>
</gene>
<dbReference type="Proteomes" id="UP000037432">
    <property type="component" value="Unassembled WGS sequence"/>
</dbReference>
<evidence type="ECO:0000313" key="3">
    <source>
        <dbReference type="Proteomes" id="UP000037432"/>
    </source>
</evidence>
<evidence type="ECO:0000259" key="1">
    <source>
        <dbReference type="Pfam" id="PF04149"/>
    </source>
</evidence>
<organism evidence="2 3">
    <name type="scientific">Streptomyces viridochromogenes</name>
    <dbReference type="NCBI Taxonomy" id="1938"/>
    <lineage>
        <taxon>Bacteria</taxon>
        <taxon>Bacillati</taxon>
        <taxon>Actinomycetota</taxon>
        <taxon>Actinomycetes</taxon>
        <taxon>Kitasatosporales</taxon>
        <taxon>Streptomycetaceae</taxon>
        <taxon>Streptomyces</taxon>
    </lineage>
</organism>
<evidence type="ECO:0000313" key="2">
    <source>
        <dbReference type="EMBL" id="KMS73502.1"/>
    </source>
</evidence>
<dbReference type="OrthoDB" id="4562195at2"/>
<name>A0A0J7ZDR5_STRVR</name>
<dbReference type="EMBL" id="LFNT01000019">
    <property type="protein sequence ID" value="KMS73502.1"/>
    <property type="molecule type" value="Genomic_DNA"/>
</dbReference>